<proteinExistence type="inferred from homology"/>
<evidence type="ECO:0000313" key="6">
    <source>
        <dbReference type="Proteomes" id="UP000257143"/>
    </source>
</evidence>
<evidence type="ECO:0000256" key="4">
    <source>
        <dbReference type="HAMAP-Rule" id="MF_02217"/>
    </source>
</evidence>
<accession>A0A3D8PVU5</accession>
<dbReference type="EMBL" id="PIOC01000014">
    <property type="protein sequence ID" value="RDW19269.1"/>
    <property type="molecule type" value="Genomic_DNA"/>
</dbReference>
<dbReference type="AlphaFoldDB" id="A0A3D8PVU5"/>
<keyword evidence="2 4" id="KW-0808">Transferase</keyword>
<dbReference type="CDD" id="cd02440">
    <property type="entry name" value="AdoMet_MTases"/>
    <property type="match status" value="1"/>
</dbReference>
<comment type="similarity">
    <text evidence="4">Belongs to the class I-like SAM-binding methyltransferase superfamily. Cation-dependent O-methyltransferase family.</text>
</comment>
<keyword evidence="6" id="KW-1185">Reference proteome</keyword>
<dbReference type="GO" id="GO:0008757">
    <property type="term" value="F:S-adenosylmethionine-dependent methyltransferase activity"/>
    <property type="evidence" value="ECO:0007669"/>
    <property type="project" value="TreeGrafter"/>
</dbReference>
<dbReference type="RefSeq" id="WP_115773001.1">
    <property type="nucleotide sequence ID" value="NZ_PIOC01000014.1"/>
</dbReference>
<comment type="function">
    <text evidence="4">Catalyzes the methylation of 5-hydroxyuridine (ho5U) to form 5-methoxyuridine (mo5U) at position 34 in tRNAs.</text>
</comment>
<dbReference type="InterPro" id="IPR002935">
    <property type="entry name" value="SAM_O-MeTrfase"/>
</dbReference>
<keyword evidence="4" id="KW-0819">tRNA processing</keyword>
<dbReference type="EC" id="2.1.1.-" evidence="4"/>
<dbReference type="OrthoDB" id="9799672at2"/>
<dbReference type="GO" id="GO:0008171">
    <property type="term" value="F:O-methyltransferase activity"/>
    <property type="evidence" value="ECO:0007669"/>
    <property type="project" value="InterPro"/>
</dbReference>
<evidence type="ECO:0000313" key="5">
    <source>
        <dbReference type="EMBL" id="RDW19269.1"/>
    </source>
</evidence>
<dbReference type="InterPro" id="IPR050362">
    <property type="entry name" value="Cation-dep_OMT"/>
</dbReference>
<dbReference type="Proteomes" id="UP000257143">
    <property type="component" value="Unassembled WGS sequence"/>
</dbReference>
<feature type="binding site" evidence="4">
    <location>
        <position position="82"/>
    </location>
    <ligand>
        <name>S-adenosyl-L-methionine</name>
        <dbReference type="ChEBI" id="CHEBI:59789"/>
    </ligand>
</feature>
<dbReference type="PROSITE" id="PS51682">
    <property type="entry name" value="SAM_OMT_I"/>
    <property type="match status" value="1"/>
</dbReference>
<keyword evidence="1 4" id="KW-0489">Methyltransferase</keyword>
<dbReference type="Gene3D" id="3.40.50.150">
    <property type="entry name" value="Vaccinia Virus protein VP39"/>
    <property type="match status" value="1"/>
</dbReference>
<gene>
    <name evidence="4" type="primary">trmR</name>
    <name evidence="5" type="ORF">CWR48_09505</name>
</gene>
<dbReference type="GO" id="GO:0030488">
    <property type="term" value="P:tRNA methylation"/>
    <property type="evidence" value="ECO:0007669"/>
    <property type="project" value="UniProtKB-UniRule"/>
</dbReference>
<name>A0A3D8PVU5_9BACI</name>
<keyword evidence="4" id="KW-0479">Metal-binding</keyword>
<comment type="catalytic activity">
    <reaction evidence="4">
        <text>5-hydroxyuridine(34) in tRNA + S-adenosyl-L-methionine = 5-methoxyuridine(34) in tRNA + S-adenosyl-L-homocysteine + H(+)</text>
        <dbReference type="Rhea" id="RHEA:60524"/>
        <dbReference type="Rhea" id="RHEA-COMP:13381"/>
        <dbReference type="Rhea" id="RHEA-COMP:15591"/>
        <dbReference type="ChEBI" id="CHEBI:15378"/>
        <dbReference type="ChEBI" id="CHEBI:57856"/>
        <dbReference type="ChEBI" id="CHEBI:59789"/>
        <dbReference type="ChEBI" id="CHEBI:136877"/>
        <dbReference type="ChEBI" id="CHEBI:143860"/>
    </reaction>
</comment>
<sequence length="222" mass="25573">MDKQLNHYLQQTLPTQQEWVLQLEEQAKQDQIPIMDSVSIHFLMQLILLKKPKRILEVGAAIGYSALRMNEAYSEADIVTIERDEPRYLQALKNIANQNRQEKIHVIHDDALVVMEQFVRDGERFDLIFIDAAKGQYKRFFDLASQLVIDEGLIITDNVLFRGYVAGDDTEDIPKRFRTMVEKLRMYNAFIMNHPDFTSSIIPIGDGVAVSEYLGGQNVGQR</sequence>
<feature type="binding site" evidence="4">
    <location>
        <position position="131"/>
    </location>
    <ligand>
        <name>S-adenosyl-L-methionine</name>
        <dbReference type="ChEBI" id="CHEBI:59789"/>
    </ligand>
</feature>
<dbReference type="SUPFAM" id="SSF53335">
    <property type="entry name" value="S-adenosyl-L-methionine-dependent methyltransferases"/>
    <property type="match status" value="1"/>
</dbReference>
<protein>
    <recommendedName>
        <fullName evidence="4">tRNA 5-hydroxyuridine methyltransferase</fullName>
        <ecNumber evidence="4">2.1.1.-</ecNumber>
    </recommendedName>
    <alternativeName>
        <fullName evidence="4">ho5U methyltransferase</fullName>
    </alternativeName>
</protein>
<feature type="binding site" evidence="4">
    <location>
        <position position="131"/>
    </location>
    <ligand>
        <name>Mg(2+)</name>
        <dbReference type="ChEBI" id="CHEBI:18420"/>
    </ligand>
</feature>
<keyword evidence="3 4" id="KW-0949">S-adenosyl-L-methionine</keyword>
<dbReference type="GO" id="GO:0016300">
    <property type="term" value="F:tRNA (uridine) methyltransferase activity"/>
    <property type="evidence" value="ECO:0007669"/>
    <property type="project" value="UniProtKB-UniRule"/>
</dbReference>
<comment type="caution">
    <text evidence="5">The sequence shown here is derived from an EMBL/GenBank/DDBJ whole genome shotgun (WGS) entry which is preliminary data.</text>
</comment>
<reference evidence="6" key="1">
    <citation type="submission" date="2017-11" db="EMBL/GenBank/DDBJ databases">
        <authorList>
            <person name="Zhu W."/>
        </authorList>
    </citation>
    <scope>NUCLEOTIDE SEQUENCE [LARGE SCALE GENOMIC DNA]</scope>
    <source>
        <strain evidence="6">CAU 1183</strain>
    </source>
</reference>
<comment type="subunit">
    <text evidence="4">Homodimer.</text>
</comment>
<feature type="binding site" evidence="4">
    <location>
        <position position="157"/>
    </location>
    <ligand>
        <name>Mg(2+)</name>
        <dbReference type="ChEBI" id="CHEBI:18420"/>
    </ligand>
</feature>
<dbReference type="InterPro" id="IPR043675">
    <property type="entry name" value="TrmR_methyltr"/>
</dbReference>
<feature type="binding site" evidence="4">
    <location>
        <position position="65"/>
    </location>
    <ligand>
        <name>S-adenosyl-L-methionine</name>
        <dbReference type="ChEBI" id="CHEBI:59789"/>
    </ligand>
</feature>
<dbReference type="HAMAP" id="MF_02217">
    <property type="entry name" value="TrmR_methyltr"/>
    <property type="match status" value="1"/>
</dbReference>
<evidence type="ECO:0000256" key="2">
    <source>
        <dbReference type="ARBA" id="ARBA00022679"/>
    </source>
</evidence>
<dbReference type="PANTHER" id="PTHR10509">
    <property type="entry name" value="O-METHYLTRANSFERASE-RELATED"/>
    <property type="match status" value="1"/>
</dbReference>
<feature type="binding site" evidence="4">
    <location>
        <begin position="110"/>
        <end position="111"/>
    </location>
    <ligand>
        <name>S-adenosyl-L-methionine</name>
        <dbReference type="ChEBI" id="CHEBI:59789"/>
    </ligand>
</feature>
<evidence type="ECO:0000256" key="3">
    <source>
        <dbReference type="ARBA" id="ARBA00022691"/>
    </source>
</evidence>
<feature type="binding site" evidence="4">
    <location>
        <position position="158"/>
    </location>
    <ligand>
        <name>Mg(2+)</name>
        <dbReference type="ChEBI" id="CHEBI:18420"/>
    </ligand>
</feature>
<organism evidence="5 6">
    <name type="scientific">Oceanobacillus arenosus</name>
    <dbReference type="NCBI Taxonomy" id="1229153"/>
    <lineage>
        <taxon>Bacteria</taxon>
        <taxon>Bacillati</taxon>
        <taxon>Bacillota</taxon>
        <taxon>Bacilli</taxon>
        <taxon>Bacillales</taxon>
        <taxon>Bacillaceae</taxon>
        <taxon>Oceanobacillus</taxon>
    </lineage>
</organism>
<dbReference type="InterPro" id="IPR029063">
    <property type="entry name" value="SAM-dependent_MTases_sf"/>
</dbReference>
<feature type="binding site" evidence="4">
    <location>
        <position position="35"/>
    </location>
    <ligand>
        <name>S-adenosyl-L-methionine</name>
        <dbReference type="ChEBI" id="CHEBI:59789"/>
    </ligand>
</feature>
<dbReference type="Pfam" id="PF01596">
    <property type="entry name" value="Methyltransf_3"/>
    <property type="match status" value="1"/>
</dbReference>
<dbReference type="GO" id="GO:0000287">
    <property type="term" value="F:magnesium ion binding"/>
    <property type="evidence" value="ECO:0007669"/>
    <property type="project" value="UniProtKB-UniRule"/>
</dbReference>
<keyword evidence="4" id="KW-0460">Magnesium</keyword>
<dbReference type="PANTHER" id="PTHR10509:SF14">
    <property type="entry name" value="CAFFEOYL-COA O-METHYLTRANSFERASE 3-RELATED"/>
    <property type="match status" value="1"/>
</dbReference>
<evidence type="ECO:0000256" key="1">
    <source>
        <dbReference type="ARBA" id="ARBA00022603"/>
    </source>
</evidence>